<reference evidence="3" key="1">
    <citation type="submission" date="2022-11" db="EMBL/GenBank/DDBJ databases">
        <title>Refractory cell wall polysaccharides provide important carbon source for microbial heterotrophs in the hadal ocean.</title>
        <authorList>
            <person name="Zhu X."/>
        </authorList>
    </citation>
    <scope>NUCLEOTIDE SEQUENCE</scope>
    <source>
        <strain evidence="3">MTRN7</strain>
    </source>
</reference>
<dbReference type="EMBL" id="JAPFGC010000002">
    <property type="protein sequence ID" value="MDA0177723.1"/>
    <property type="molecule type" value="Genomic_DNA"/>
</dbReference>
<accession>A0ABT4S0W8</accession>
<keyword evidence="1" id="KW-0175">Coiled coil</keyword>
<name>A0ABT4S0W8_9FLAO</name>
<protein>
    <submittedName>
        <fullName evidence="3">Uncharacterized protein</fullName>
    </submittedName>
</protein>
<evidence type="ECO:0000256" key="2">
    <source>
        <dbReference type="SAM" id="Phobius"/>
    </source>
</evidence>
<dbReference type="RefSeq" id="WP_270005561.1">
    <property type="nucleotide sequence ID" value="NZ_JAPFGC010000002.1"/>
</dbReference>
<evidence type="ECO:0000256" key="1">
    <source>
        <dbReference type="SAM" id="Coils"/>
    </source>
</evidence>
<keyword evidence="2" id="KW-0812">Transmembrane</keyword>
<keyword evidence="4" id="KW-1185">Reference proteome</keyword>
<organism evidence="3 4">
    <name type="scientific">Mesoflavibacter profundi</name>
    <dbReference type="NCBI Taxonomy" id="2708110"/>
    <lineage>
        <taxon>Bacteria</taxon>
        <taxon>Pseudomonadati</taxon>
        <taxon>Bacteroidota</taxon>
        <taxon>Flavobacteriia</taxon>
        <taxon>Flavobacteriales</taxon>
        <taxon>Flavobacteriaceae</taxon>
        <taxon>Mesoflavibacter</taxon>
    </lineage>
</organism>
<dbReference type="Proteomes" id="UP001149142">
    <property type="component" value="Unassembled WGS sequence"/>
</dbReference>
<comment type="caution">
    <text evidence="3">The sequence shown here is derived from an EMBL/GenBank/DDBJ whole genome shotgun (WGS) entry which is preliminary data.</text>
</comment>
<sequence length="275" mass="31368">MIINPQINNLKLTNVLLIILVIILVGFNYFSLNNLSQDNRYLTNENLLLEKEVSQLNQQNANLQKQLQLLVKSDRYLKKNLDPNKVIEAKITNALAQNFSNKIDAEKVDASLKPSLEVNNIRSSKVKETKKEVKTAQIQTKSTNTPLVSLSKFEAVAVKKATTTGDLKLTSQASRTKLINVSFTLINNQAKHNIKDNFYVQIVDPKNNVMGLKKEQIIDEKSIIYSEKIEVLNTDQNSFKVNIKPYLEKTFYKGNYFVNLYYKNKLIANTSLVLK</sequence>
<keyword evidence="2" id="KW-0472">Membrane</keyword>
<evidence type="ECO:0000313" key="3">
    <source>
        <dbReference type="EMBL" id="MDA0177723.1"/>
    </source>
</evidence>
<feature type="coiled-coil region" evidence="1">
    <location>
        <begin position="32"/>
        <end position="73"/>
    </location>
</feature>
<feature type="transmembrane region" description="Helical" evidence="2">
    <location>
        <begin position="12"/>
        <end position="30"/>
    </location>
</feature>
<keyword evidence="2" id="KW-1133">Transmembrane helix</keyword>
<evidence type="ECO:0000313" key="4">
    <source>
        <dbReference type="Proteomes" id="UP001149142"/>
    </source>
</evidence>
<proteinExistence type="predicted"/>
<gene>
    <name evidence="3" type="ORF">OOZ35_09495</name>
</gene>